<dbReference type="Pfam" id="PF04802">
    <property type="entry name" value="PP4R3"/>
    <property type="match status" value="1"/>
</dbReference>
<name>A0AAD9FJ84_PAPLA</name>
<keyword evidence="7" id="KW-1185">Reference proteome</keyword>
<dbReference type="InterPro" id="IPR006887">
    <property type="entry name" value="P4R3-like_central_dom"/>
</dbReference>
<evidence type="ECO:0000313" key="6">
    <source>
        <dbReference type="EMBL" id="KAK1921295.1"/>
    </source>
</evidence>
<comment type="subcellular location">
    <subcellularLocation>
        <location evidence="1">Nucleus</location>
    </subcellularLocation>
</comment>
<feature type="compositionally biased region" description="Gly residues" evidence="3">
    <location>
        <begin position="868"/>
        <end position="879"/>
    </location>
</feature>
<evidence type="ECO:0000256" key="1">
    <source>
        <dbReference type="ARBA" id="ARBA00004123"/>
    </source>
</evidence>
<evidence type="ECO:0000256" key="3">
    <source>
        <dbReference type="SAM" id="MobiDB-lite"/>
    </source>
</evidence>
<dbReference type="InterPro" id="IPR011993">
    <property type="entry name" value="PH-like_dom_sf"/>
</dbReference>
<keyword evidence="2" id="KW-0539">Nucleus</keyword>
<dbReference type="SUPFAM" id="SSF48371">
    <property type="entry name" value="ARM repeat"/>
    <property type="match status" value="1"/>
</dbReference>
<feature type="domain" description="Serine/threonine-protein phosphatase 4 regulatory subunit 3-like central" evidence="4">
    <location>
        <begin position="288"/>
        <end position="783"/>
    </location>
</feature>
<dbReference type="GO" id="GO:0072542">
    <property type="term" value="F:protein phosphatase activator activity"/>
    <property type="evidence" value="ECO:0007669"/>
    <property type="project" value="TreeGrafter"/>
</dbReference>
<dbReference type="GO" id="GO:0030289">
    <property type="term" value="C:protein phosphatase 4 complex"/>
    <property type="evidence" value="ECO:0007669"/>
    <property type="project" value="TreeGrafter"/>
</dbReference>
<dbReference type="PANTHER" id="PTHR23318">
    <property type="entry name" value="ATP SYNTHASE GAMMA-RELATED"/>
    <property type="match status" value="1"/>
</dbReference>
<evidence type="ECO:0000313" key="7">
    <source>
        <dbReference type="Proteomes" id="UP001182556"/>
    </source>
</evidence>
<proteinExistence type="predicted"/>
<dbReference type="InterPro" id="IPR016024">
    <property type="entry name" value="ARM-type_fold"/>
</dbReference>
<dbReference type="GO" id="GO:0006974">
    <property type="term" value="P:DNA damage response"/>
    <property type="evidence" value="ECO:0007669"/>
    <property type="project" value="TreeGrafter"/>
</dbReference>
<comment type="caution">
    <text evidence="6">The sequence shown here is derived from an EMBL/GenBank/DDBJ whole genome shotgun (WGS) entry which is preliminary data.</text>
</comment>
<feature type="compositionally biased region" description="Acidic residues" evidence="3">
    <location>
        <begin position="88"/>
        <end position="106"/>
    </location>
</feature>
<accession>A0AAD9FJ84</accession>
<evidence type="ECO:0000259" key="5">
    <source>
        <dbReference type="Pfam" id="PF22972"/>
    </source>
</evidence>
<dbReference type="GO" id="GO:0005654">
    <property type="term" value="C:nucleoplasm"/>
    <property type="evidence" value="ECO:0007669"/>
    <property type="project" value="TreeGrafter"/>
</dbReference>
<gene>
    <name evidence="6" type="ORF">DB88DRAFT_468600</name>
</gene>
<feature type="compositionally biased region" description="Basic and acidic residues" evidence="3">
    <location>
        <begin position="999"/>
        <end position="1018"/>
    </location>
</feature>
<feature type="compositionally biased region" description="Basic and acidic residues" evidence="3">
    <location>
        <begin position="932"/>
        <end position="942"/>
    </location>
</feature>
<dbReference type="EMBL" id="JAODAN010000011">
    <property type="protein sequence ID" value="KAK1921295.1"/>
    <property type="molecule type" value="Genomic_DNA"/>
</dbReference>
<organism evidence="6 7">
    <name type="scientific">Papiliotrema laurentii</name>
    <name type="common">Cryptococcus laurentii</name>
    <dbReference type="NCBI Taxonomy" id="5418"/>
    <lineage>
        <taxon>Eukaryota</taxon>
        <taxon>Fungi</taxon>
        <taxon>Dikarya</taxon>
        <taxon>Basidiomycota</taxon>
        <taxon>Agaricomycotina</taxon>
        <taxon>Tremellomycetes</taxon>
        <taxon>Tremellales</taxon>
        <taxon>Rhynchogastremaceae</taxon>
        <taxon>Papiliotrema</taxon>
    </lineage>
</organism>
<dbReference type="PANTHER" id="PTHR23318:SF0">
    <property type="entry name" value="SERINE_THREONINE-PROTEIN PHOSPHATASE 4 REGULATORY SUBUNIT 3"/>
    <property type="match status" value="1"/>
</dbReference>
<feature type="region of interest" description="Disordered" evidence="3">
    <location>
        <begin position="825"/>
        <end position="1037"/>
    </location>
</feature>
<feature type="domain" description="PP4R3 EVH1-like" evidence="5">
    <location>
        <begin position="122"/>
        <end position="235"/>
    </location>
</feature>
<dbReference type="InterPro" id="IPR051137">
    <property type="entry name" value="PP4R3-like"/>
</dbReference>
<evidence type="ECO:0000259" key="4">
    <source>
        <dbReference type="Pfam" id="PF04802"/>
    </source>
</evidence>
<feature type="compositionally biased region" description="Polar residues" evidence="3">
    <location>
        <begin position="979"/>
        <end position="991"/>
    </location>
</feature>
<reference evidence="6" key="1">
    <citation type="submission" date="2023-02" db="EMBL/GenBank/DDBJ databases">
        <title>Identification and recombinant expression of a fungal hydrolase from Papiliotrema laurentii that hydrolyzes apple cutin and clears colloidal polyester polyurethane.</title>
        <authorList>
            <consortium name="DOE Joint Genome Institute"/>
            <person name="Roman V.A."/>
            <person name="Bojanowski C."/>
            <person name="Crable B.R."/>
            <person name="Wagner D.N."/>
            <person name="Hung C.S."/>
            <person name="Nadeau L.J."/>
            <person name="Schratz L."/>
            <person name="Haridas S."/>
            <person name="Pangilinan J."/>
            <person name="Lipzen A."/>
            <person name="Na H."/>
            <person name="Yan M."/>
            <person name="Ng V."/>
            <person name="Grigoriev I.V."/>
            <person name="Spatafora J.W."/>
            <person name="Barlow D."/>
            <person name="Biffinger J."/>
            <person name="Kelley-Loughnane N."/>
            <person name="Varaljay V.A."/>
            <person name="Crookes-Goodson W.J."/>
        </authorList>
    </citation>
    <scope>NUCLEOTIDE SEQUENCE</scope>
    <source>
        <strain evidence="6">5307AH</strain>
    </source>
</reference>
<evidence type="ECO:0000256" key="2">
    <source>
        <dbReference type="ARBA" id="ARBA00023242"/>
    </source>
</evidence>
<dbReference type="Proteomes" id="UP001182556">
    <property type="component" value="Unassembled WGS sequence"/>
</dbReference>
<dbReference type="Gene3D" id="2.30.29.30">
    <property type="entry name" value="Pleckstrin-homology domain (PH domain)/Phosphotyrosine-binding domain (PTB)"/>
    <property type="match status" value="1"/>
</dbReference>
<feature type="compositionally biased region" description="Acidic residues" evidence="3">
    <location>
        <begin position="825"/>
        <end position="834"/>
    </location>
</feature>
<protein>
    <submittedName>
        <fullName evidence="6">Component of IIS longevity pathway SMK-1-domain-containing protein</fullName>
    </submittedName>
</protein>
<feature type="compositionally biased region" description="Low complexity" evidence="3">
    <location>
        <begin position="45"/>
        <end position="65"/>
    </location>
</feature>
<sequence length="1037" mass="114786">MNPSVADTAEPVKTDRAGQGVTVHQEDVAAAAERNGDVGSPSAEPPRSISTDSSSSSEDPNQSEGSPERGGEQEGNAGSNTHAPGAQDDNDDIDQDPMRADDDETSETIMSDPEAGPPHEGKRVKVYELRDSSWFDRGTGYCKGIYDDTQDLALLIVEAEEPVDKAGENEGEGGFLKEDLLLTARVEKEDIYVRQQDTLIVWTEPTTNLDIALSFQDAEGCEDIWQFIGEVQRHLNNLPADNAVPSSSSPLSASPMMSVGGSMMTSGETRATWDPPTLANIKQQENWIRMQAKSAQGRERAVEHIIGEDYIKQLISVFEDAEDLESLEDLHALCSLMQTILMFNDNTLLEYILQDDVFLGVIGIFEYDPDFPNLKASYRQFFKDVAKFRQVVEIKDATIRTKIHQLFRVQYLRDVVLARMLDDGTFGILNGFVFFTQVDIINYIQNNDQFLHELLSGFQDDRPSTPDPNNLPPLDERRRDIVLLLNQLMILGKGVQLPSRLALYRNLLDRGLLYAVEWALRRTEAQLLHAGAEILTLVVDLDVSAVRMHVLKEDEMKRRSLIVEMIRLLGTTKNIGLLSQVGESLRNLLETTIEESSFLQRKEGPISENFIVSFYENCVGLLYKPLIDLPEIKRDTVPLRLSRDQTALLHLLVELLSASVLNQAQHQRATYFILSNPISKKIVSLLYVKDKPLRHAALRFIRSCLKLQNHFVNRYFVKNELLVPLIDVLESESTRDNMMSSACMEVLDIIRRENVRPIINHLFESYRPRIESLSSRPQLRQLIFGLTVRWQQNNEPPPPPVQPELPDTRKPYSMAIEAQEDDYFNASDDEDDDVVGPKPPSESGNVSPQKRKRTGVGRKGYGTPRKGVGVGSGAGGGGLVDYDDGSDSDGSAGAQSPLPRSASITDFTPDSEGDTASSTSGSSGGEGAMDVDVTKDQERLEDGLGDVAMMMRAKRLREEEEEEGFAGLLVKAGSKKDSSASTATPTVTQAEDSGASKAGVEEDKTVKEEPKKGGEGQKKIRLSFAPLKKLPGMGGGK</sequence>
<dbReference type="InterPro" id="IPR055236">
    <property type="entry name" value="EVH1_PP4R3"/>
</dbReference>
<dbReference type="AlphaFoldDB" id="A0AAD9FJ84"/>
<feature type="region of interest" description="Disordered" evidence="3">
    <location>
        <begin position="1"/>
        <end position="122"/>
    </location>
</feature>
<dbReference type="Pfam" id="PF22972">
    <property type="entry name" value="EVH1_PP4R3"/>
    <property type="match status" value="1"/>
</dbReference>